<dbReference type="Pfam" id="PF12937">
    <property type="entry name" value="F-box-like"/>
    <property type="match status" value="1"/>
</dbReference>
<reference evidence="2" key="1">
    <citation type="submission" date="2020-05" db="EMBL/GenBank/DDBJ databases">
        <title>Mycena genomes resolve the evolution of fungal bioluminescence.</title>
        <authorList>
            <person name="Tsai I.J."/>
        </authorList>
    </citation>
    <scope>NUCLEOTIDE SEQUENCE</scope>
    <source>
        <strain evidence="2">CCC161011</strain>
    </source>
</reference>
<name>A0A8H6YMD1_9AGAR</name>
<evidence type="ECO:0000313" key="3">
    <source>
        <dbReference type="Proteomes" id="UP000620124"/>
    </source>
</evidence>
<dbReference type="AlphaFoldDB" id="A0A8H6YMD1"/>
<sequence>MCQESASASSLLDLPNELLLAIAGRLDDDSLLHLAASCKRMNLLLIPGIFARCDYKLPHAFFGALPAQHFNGESLVVLPAIGIASFIHSIDEIDCAFFAYNRYVLPKEIFGAATALNTLAIRLKHLGHLKFNPYVAGYSTHELFGWSNAVAAFLNSAAERGDCAITVYSGFRDDYVADPRPFSHVFRAQGSVARSQSRVTIGQRLKRALASLLRFSRRNNDGRRSSQGADAPVFISTPGIESTERPSGVKIPFVGKSGLTTLSIESSFLFHANFYRWTLHTINTSPLTSLTLSNIDLSHYDWTLTLPALTIPALTHLTIGPGQCAITVPDLDAFLARHPTIWALDLSFHPAIGALTPPTTVQMLPRLASLFATPDYLLYFLSGEEAGAWYPALRAVGVTSNDESVYQVAQFARVVDVVGARNVVPCVSVSGRLANHCEVPAHLSFSVWISQGSA</sequence>
<dbReference type="InterPro" id="IPR036047">
    <property type="entry name" value="F-box-like_dom_sf"/>
</dbReference>
<accession>A0A8H6YMD1</accession>
<dbReference type="PROSITE" id="PS50181">
    <property type="entry name" value="FBOX"/>
    <property type="match status" value="1"/>
</dbReference>
<proteinExistence type="predicted"/>
<dbReference type="EMBL" id="JACAZI010000004">
    <property type="protein sequence ID" value="KAF7362603.1"/>
    <property type="molecule type" value="Genomic_DNA"/>
</dbReference>
<evidence type="ECO:0000313" key="2">
    <source>
        <dbReference type="EMBL" id="KAF7362603.1"/>
    </source>
</evidence>
<evidence type="ECO:0000259" key="1">
    <source>
        <dbReference type="PROSITE" id="PS50181"/>
    </source>
</evidence>
<gene>
    <name evidence="2" type="ORF">MVEN_00609100</name>
</gene>
<dbReference type="Proteomes" id="UP000620124">
    <property type="component" value="Unassembled WGS sequence"/>
</dbReference>
<dbReference type="SUPFAM" id="SSF81383">
    <property type="entry name" value="F-box domain"/>
    <property type="match status" value="1"/>
</dbReference>
<keyword evidence="3" id="KW-1185">Reference proteome</keyword>
<dbReference type="InterPro" id="IPR001810">
    <property type="entry name" value="F-box_dom"/>
</dbReference>
<organism evidence="2 3">
    <name type="scientific">Mycena venus</name>
    <dbReference type="NCBI Taxonomy" id="2733690"/>
    <lineage>
        <taxon>Eukaryota</taxon>
        <taxon>Fungi</taxon>
        <taxon>Dikarya</taxon>
        <taxon>Basidiomycota</taxon>
        <taxon>Agaricomycotina</taxon>
        <taxon>Agaricomycetes</taxon>
        <taxon>Agaricomycetidae</taxon>
        <taxon>Agaricales</taxon>
        <taxon>Marasmiineae</taxon>
        <taxon>Mycenaceae</taxon>
        <taxon>Mycena</taxon>
    </lineage>
</organism>
<protein>
    <recommendedName>
        <fullName evidence="1">F-box domain-containing protein</fullName>
    </recommendedName>
</protein>
<feature type="domain" description="F-box" evidence="1">
    <location>
        <begin position="8"/>
        <end position="45"/>
    </location>
</feature>
<comment type="caution">
    <text evidence="2">The sequence shown here is derived from an EMBL/GenBank/DDBJ whole genome shotgun (WGS) entry which is preliminary data.</text>
</comment>
<dbReference type="OrthoDB" id="3071324at2759"/>